<geneLocation type="plasmid" evidence="1">
    <name>pAlCFBP5473</name>
</geneLocation>
<keyword evidence="1" id="KW-0614">Plasmid</keyword>
<dbReference type="Proteomes" id="UP000826513">
    <property type="component" value="Plasmid unnamed1"/>
</dbReference>
<protein>
    <submittedName>
        <fullName evidence="1">Uncharacterized protein</fullName>
    </submittedName>
</protein>
<dbReference type="RefSeq" id="WP_136954428.1">
    <property type="nucleotide sequence ID" value="NZ_CP039693.1"/>
</dbReference>
<dbReference type="KEGG" id="alf:CFBP5473_21995"/>
<name>A0A4D7DTS5_9HYPH</name>
<geneLocation type="plasmid" evidence="3">
    <name>palcfbp5473</name>
</geneLocation>
<accession>A0A4D7DTS5</accession>
<organism evidence="1 3">
    <name type="scientific">Agrobacterium larrymoorei</name>
    <dbReference type="NCBI Taxonomy" id="160699"/>
    <lineage>
        <taxon>Bacteria</taxon>
        <taxon>Pseudomonadati</taxon>
        <taxon>Pseudomonadota</taxon>
        <taxon>Alphaproteobacteria</taxon>
        <taxon>Hyphomicrobiales</taxon>
        <taxon>Rhizobiaceae</taxon>
        <taxon>Rhizobium/Agrobacterium group</taxon>
        <taxon>Agrobacterium</taxon>
    </lineage>
</organism>
<gene>
    <name evidence="1" type="ORF">CFBP5473_21995</name>
    <name evidence="2" type="ORF">J5285_24235</name>
</gene>
<reference evidence="1 3" key="1">
    <citation type="submission" date="2019-04" db="EMBL/GenBank/DDBJ databases">
        <title>Complete genome sequence of Agrobacterium larrymoorei CFBP5473.</title>
        <authorList>
            <person name="Haryono M."/>
            <person name="Chou L."/>
            <person name="Lin Y.-C."/>
            <person name="Lai E.-M."/>
            <person name="Kuo C.-H."/>
        </authorList>
    </citation>
    <scope>NUCLEOTIDE SEQUENCE [LARGE SCALE GENOMIC DNA]</scope>
    <source>
        <strain evidence="1 3">CFBP5473</strain>
        <plasmid evidence="3">palcfbp5473</plasmid>
        <plasmid evidence="1">pAlCFBP5473</plasmid>
    </source>
</reference>
<evidence type="ECO:0000313" key="2">
    <source>
        <dbReference type="EMBL" id="QYA10672.1"/>
    </source>
</evidence>
<dbReference type="AlphaFoldDB" id="A0A4D7DTS5"/>
<dbReference type="EMBL" id="CP039693">
    <property type="protein sequence ID" value="QCJ00674.1"/>
    <property type="molecule type" value="Genomic_DNA"/>
</dbReference>
<keyword evidence="2" id="KW-0808">Transferase</keyword>
<evidence type="ECO:0000313" key="4">
    <source>
        <dbReference type="Proteomes" id="UP000826513"/>
    </source>
</evidence>
<dbReference type="GO" id="GO:0016740">
    <property type="term" value="F:transferase activity"/>
    <property type="evidence" value="ECO:0007669"/>
    <property type="project" value="UniProtKB-KW"/>
</dbReference>
<proteinExistence type="predicted"/>
<sequence length="73" mass="7781">MLENHGEAKDITFVVTERIEPASSFMGHNKDAATVPVFDGKPRAFSQIEFVSGPLQHGFTTALARSASNSSGS</sequence>
<evidence type="ECO:0000313" key="3">
    <source>
        <dbReference type="Proteomes" id="UP000298545"/>
    </source>
</evidence>
<keyword evidence="4" id="KW-1185">Reference proteome</keyword>
<geneLocation type="plasmid" evidence="2 4">
    <name>unnamed1</name>
</geneLocation>
<evidence type="ECO:0000313" key="1">
    <source>
        <dbReference type="EMBL" id="QCJ00674.1"/>
    </source>
</evidence>
<dbReference type="EMBL" id="CP072170">
    <property type="protein sequence ID" value="QYA10672.1"/>
    <property type="molecule type" value="Genomic_DNA"/>
</dbReference>
<reference evidence="2 4" key="2">
    <citation type="submission" date="2021-03" db="EMBL/GenBank/DDBJ databases">
        <title>Rapid diversification of plasmids in a genus of pathogenic and nitrogen fixing bacteria.</title>
        <authorList>
            <person name="Weisberg A.J."/>
            <person name="Miller M."/>
            <person name="Ream W."/>
            <person name="Grunwald N.J."/>
            <person name="Chang J.H."/>
        </authorList>
    </citation>
    <scope>NUCLEOTIDE SEQUENCE [LARGE SCALE GENOMIC DNA]</scope>
    <source>
        <strain evidence="2 4">AF3.44</strain>
        <plasmid evidence="2 4">unnamed1</plasmid>
    </source>
</reference>
<dbReference type="Proteomes" id="UP000298545">
    <property type="component" value="Plasmid pAlCFBP5473"/>
</dbReference>